<proteinExistence type="inferred from homology"/>
<comment type="caution">
    <text evidence="3">The sequence shown here is derived from an EMBL/GenBank/DDBJ whole genome shotgun (WGS) entry which is preliminary data.</text>
</comment>
<evidence type="ECO:0008006" key="5">
    <source>
        <dbReference type="Google" id="ProtNLM"/>
    </source>
</evidence>
<keyword evidence="4" id="KW-1185">Reference proteome</keyword>
<protein>
    <recommendedName>
        <fullName evidence="5">Protein CDV3-like protein</fullName>
    </recommendedName>
</protein>
<dbReference type="AlphaFoldDB" id="A0A2J7RK60"/>
<feature type="compositionally biased region" description="Acidic residues" evidence="2">
    <location>
        <begin position="56"/>
        <end position="73"/>
    </location>
</feature>
<sequence length="259" mass="28641">MADLDDFFAKKDRKKAKGKKFTTADEIAKKLEETGKKIEKTKKDKVILPSQTSGQGEEEQGNQVEEDDEWKEFEEEKKDYTGLKIGNLQIEGEGISGEGEEEEEPEMEENEAGEMVPKRKVQSGPWKMVNPETPEPQVVEKRPEPPTSGSSSSSSSSYVPPHLRNQPKEPSHASPRSKTKTAPDINSEEYFPSLSAAKSIEPAGAWGRRKRDEGSFEEVRNSKSHSSRYSDMATKMSASGAGPKLNLGNKYGALSSDQS</sequence>
<dbReference type="STRING" id="105785.A0A2J7RK60"/>
<comment type="similarity">
    <text evidence="1">Belongs to the CDV3 family.</text>
</comment>
<feature type="compositionally biased region" description="Basic and acidic residues" evidence="2">
    <location>
        <begin position="210"/>
        <end position="221"/>
    </location>
</feature>
<reference evidence="3 4" key="1">
    <citation type="submission" date="2017-12" db="EMBL/GenBank/DDBJ databases">
        <title>Hemimetabolous genomes reveal molecular basis of termite eusociality.</title>
        <authorList>
            <person name="Harrison M.C."/>
            <person name="Jongepier E."/>
            <person name="Robertson H.M."/>
            <person name="Arning N."/>
            <person name="Bitard-Feildel T."/>
            <person name="Chao H."/>
            <person name="Childers C.P."/>
            <person name="Dinh H."/>
            <person name="Doddapaneni H."/>
            <person name="Dugan S."/>
            <person name="Gowin J."/>
            <person name="Greiner C."/>
            <person name="Han Y."/>
            <person name="Hu H."/>
            <person name="Hughes D.S.T."/>
            <person name="Huylmans A.-K."/>
            <person name="Kemena C."/>
            <person name="Kremer L.P.M."/>
            <person name="Lee S.L."/>
            <person name="Lopez-Ezquerra A."/>
            <person name="Mallet L."/>
            <person name="Monroy-Kuhn J.M."/>
            <person name="Moser A."/>
            <person name="Murali S.C."/>
            <person name="Muzny D.M."/>
            <person name="Otani S."/>
            <person name="Piulachs M.-D."/>
            <person name="Poelchau M."/>
            <person name="Qu J."/>
            <person name="Schaub F."/>
            <person name="Wada-Katsumata A."/>
            <person name="Worley K.C."/>
            <person name="Xie Q."/>
            <person name="Ylla G."/>
            <person name="Poulsen M."/>
            <person name="Gibbs R.A."/>
            <person name="Schal C."/>
            <person name="Richards S."/>
            <person name="Belles X."/>
            <person name="Korb J."/>
            <person name="Bornberg-Bauer E."/>
        </authorList>
    </citation>
    <scope>NUCLEOTIDE SEQUENCE [LARGE SCALE GENOMIC DNA]</scope>
    <source>
        <tissue evidence="3">Whole body</tissue>
    </source>
</reference>
<feature type="compositionally biased region" description="Basic and acidic residues" evidence="2">
    <location>
        <begin position="32"/>
        <end position="46"/>
    </location>
</feature>
<evidence type="ECO:0000256" key="1">
    <source>
        <dbReference type="ARBA" id="ARBA00006062"/>
    </source>
</evidence>
<feature type="compositionally biased region" description="Low complexity" evidence="2">
    <location>
        <begin position="148"/>
        <end position="157"/>
    </location>
</feature>
<dbReference type="EMBL" id="NEVH01002981">
    <property type="protein sequence ID" value="PNF41224.1"/>
    <property type="molecule type" value="Genomic_DNA"/>
</dbReference>
<dbReference type="FunCoup" id="A0A2J7RK60">
    <property type="interactions" value="1037"/>
</dbReference>
<evidence type="ECO:0000313" key="3">
    <source>
        <dbReference type="EMBL" id="PNF41224.1"/>
    </source>
</evidence>
<dbReference type="PANTHER" id="PTHR16284">
    <property type="entry name" value="PROTEIN CDV3 HOMOLOG"/>
    <property type="match status" value="1"/>
</dbReference>
<feature type="region of interest" description="Disordered" evidence="2">
    <location>
        <begin position="32"/>
        <end position="259"/>
    </location>
</feature>
<dbReference type="GO" id="GO:0005737">
    <property type="term" value="C:cytoplasm"/>
    <property type="evidence" value="ECO:0007669"/>
    <property type="project" value="TreeGrafter"/>
</dbReference>
<name>A0A2J7RK60_9NEOP</name>
<dbReference type="Proteomes" id="UP000235965">
    <property type="component" value="Unassembled WGS sequence"/>
</dbReference>
<dbReference type="OrthoDB" id="6288097at2759"/>
<accession>A0A2J7RK60</accession>
<evidence type="ECO:0000313" key="4">
    <source>
        <dbReference type="Proteomes" id="UP000235965"/>
    </source>
</evidence>
<dbReference type="PANTHER" id="PTHR16284:SF13">
    <property type="entry name" value="PROTEIN CDV3 HOMOLOG"/>
    <property type="match status" value="1"/>
</dbReference>
<dbReference type="InParanoid" id="A0A2J7RK60"/>
<evidence type="ECO:0000256" key="2">
    <source>
        <dbReference type="SAM" id="MobiDB-lite"/>
    </source>
</evidence>
<gene>
    <name evidence="3" type="ORF">B7P43_G01433</name>
</gene>
<dbReference type="InterPro" id="IPR026806">
    <property type="entry name" value="CDV3"/>
</dbReference>
<feature type="compositionally biased region" description="Acidic residues" evidence="2">
    <location>
        <begin position="98"/>
        <end position="112"/>
    </location>
</feature>
<organism evidence="3 4">
    <name type="scientific">Cryptotermes secundus</name>
    <dbReference type="NCBI Taxonomy" id="105785"/>
    <lineage>
        <taxon>Eukaryota</taxon>
        <taxon>Metazoa</taxon>
        <taxon>Ecdysozoa</taxon>
        <taxon>Arthropoda</taxon>
        <taxon>Hexapoda</taxon>
        <taxon>Insecta</taxon>
        <taxon>Pterygota</taxon>
        <taxon>Neoptera</taxon>
        <taxon>Polyneoptera</taxon>
        <taxon>Dictyoptera</taxon>
        <taxon>Blattodea</taxon>
        <taxon>Blattoidea</taxon>
        <taxon>Termitoidae</taxon>
        <taxon>Kalotermitidae</taxon>
        <taxon>Cryptotermitinae</taxon>
        <taxon>Cryptotermes</taxon>
    </lineage>
</organism>
<dbReference type="Pfam" id="PF15359">
    <property type="entry name" value="CDV3"/>
    <property type="match status" value="1"/>
</dbReference>